<keyword evidence="3" id="KW-1185">Reference proteome</keyword>
<comment type="caution">
    <text evidence="2">The sequence shown here is derived from an EMBL/GenBank/DDBJ whole genome shotgun (WGS) entry which is preliminary data.</text>
</comment>
<evidence type="ECO:0000313" key="2">
    <source>
        <dbReference type="EMBL" id="GAV29144.1"/>
    </source>
</evidence>
<organism evidence="2 3">
    <name type="scientific">Pichia membranifaciens</name>
    <dbReference type="NCBI Taxonomy" id="4926"/>
    <lineage>
        <taxon>Eukaryota</taxon>
        <taxon>Fungi</taxon>
        <taxon>Dikarya</taxon>
        <taxon>Ascomycota</taxon>
        <taxon>Saccharomycotina</taxon>
        <taxon>Pichiomycetes</taxon>
        <taxon>Pichiales</taxon>
        <taxon>Pichiaceae</taxon>
        <taxon>Pichia</taxon>
    </lineage>
</organism>
<accession>A0A1Q2YHX7</accession>
<dbReference type="AlphaFoldDB" id="A0A1Q2YHX7"/>
<evidence type="ECO:0000256" key="1">
    <source>
        <dbReference type="SAM" id="MobiDB-lite"/>
    </source>
</evidence>
<sequence>MQTITTTPAELDTASVYKRRGYNVGVNEEANGNQKSGRFSFRNRSKPAYGSSSNGGWFRRKDIPPSNQMVAIPEGQQANQPFNETSGNNPNNVAGTDGTTSANYLSFTPVKEVKAGSVTLENTDADRNLYS</sequence>
<dbReference type="EMBL" id="BDGI01000103">
    <property type="protein sequence ID" value="GAV29144.1"/>
    <property type="molecule type" value="Genomic_DNA"/>
</dbReference>
<name>A0A1Q2YHX7_9ASCO</name>
<feature type="region of interest" description="Disordered" evidence="1">
    <location>
        <begin position="27"/>
        <end position="64"/>
    </location>
</feature>
<feature type="region of interest" description="Disordered" evidence="1">
    <location>
        <begin position="77"/>
        <end position="99"/>
    </location>
</feature>
<dbReference type="Proteomes" id="UP000186136">
    <property type="component" value="Unassembled WGS sequence"/>
</dbReference>
<gene>
    <name evidence="2" type="ORF">PMKS-002624</name>
</gene>
<protein>
    <submittedName>
        <fullName evidence="2">Uncharacterized protein</fullName>
    </submittedName>
</protein>
<reference evidence="2 3" key="1">
    <citation type="submission" date="2016-08" db="EMBL/GenBank/DDBJ databases">
        <title>Whole genome shotgun sequence of Pichia membranifaciens KS47-1.</title>
        <authorList>
            <person name="Konishi M."/>
            <person name="Ishida M."/>
            <person name="Arakawa T."/>
            <person name="Kato Y."/>
            <person name="Horiuchi J."/>
        </authorList>
    </citation>
    <scope>NUCLEOTIDE SEQUENCE [LARGE SCALE GENOMIC DNA]</scope>
    <source>
        <strain evidence="2 3">KS47-1</strain>
    </source>
</reference>
<evidence type="ECO:0000313" key="3">
    <source>
        <dbReference type="Proteomes" id="UP000186136"/>
    </source>
</evidence>
<proteinExistence type="predicted"/>